<evidence type="ECO:0000313" key="12">
    <source>
        <dbReference type="Proteomes" id="UP000050898"/>
    </source>
</evidence>
<dbReference type="SUPFAM" id="SSF52540">
    <property type="entry name" value="P-loop containing nucleoside triphosphate hydrolases"/>
    <property type="match status" value="1"/>
</dbReference>
<evidence type="ECO:0000256" key="2">
    <source>
        <dbReference type="ARBA" id="ARBA00022723"/>
    </source>
</evidence>
<dbReference type="GO" id="GO:0005525">
    <property type="term" value="F:GTP binding"/>
    <property type="evidence" value="ECO:0007669"/>
    <property type="project" value="UniProtKB-UniRule"/>
</dbReference>
<dbReference type="Pfam" id="PF13167">
    <property type="entry name" value="GTP-bdg_N"/>
    <property type="match status" value="1"/>
</dbReference>
<evidence type="ECO:0000313" key="11">
    <source>
        <dbReference type="EMBL" id="KRN10027.1"/>
    </source>
</evidence>
<protein>
    <recommendedName>
        <fullName evidence="6">GTPase HflX</fullName>
    </recommendedName>
    <alternativeName>
        <fullName evidence="6">GTP-binding protein HflX</fullName>
    </alternativeName>
</protein>
<dbReference type="InterPro" id="IPR030394">
    <property type="entry name" value="G_HFLX_dom"/>
</dbReference>
<dbReference type="GO" id="GO:0005737">
    <property type="term" value="C:cytoplasm"/>
    <property type="evidence" value="ECO:0007669"/>
    <property type="project" value="UniProtKB-SubCell"/>
</dbReference>
<dbReference type="GO" id="GO:0043022">
    <property type="term" value="F:ribosome binding"/>
    <property type="evidence" value="ECO:0007669"/>
    <property type="project" value="TreeGrafter"/>
</dbReference>
<evidence type="ECO:0000256" key="6">
    <source>
        <dbReference type="HAMAP-Rule" id="MF_00900"/>
    </source>
</evidence>
<dbReference type="Pfam" id="PF16360">
    <property type="entry name" value="GTP-bdg_M"/>
    <property type="match status" value="1"/>
</dbReference>
<keyword evidence="1 6" id="KW-0963">Cytoplasm</keyword>
<dbReference type="NCBIfam" id="TIGR03156">
    <property type="entry name" value="GTP_HflX"/>
    <property type="match status" value="1"/>
</dbReference>
<dbReference type="AlphaFoldDB" id="A0A0R2E4D2"/>
<comment type="subunit">
    <text evidence="6">Monomer. Associates with the 50S ribosomal subunit.</text>
</comment>
<dbReference type="PANTHER" id="PTHR10229:SF4">
    <property type="entry name" value="GTPASE HFLX"/>
    <property type="match status" value="1"/>
</dbReference>
<feature type="binding site" evidence="7">
    <location>
        <begin position="332"/>
        <end position="335"/>
    </location>
    <ligand>
        <name>GTP</name>
        <dbReference type="ChEBI" id="CHEBI:37565"/>
    </ligand>
</feature>
<dbReference type="InterPro" id="IPR027417">
    <property type="entry name" value="P-loop_NTPase"/>
</dbReference>
<keyword evidence="4 8" id="KW-0460">Magnesium</keyword>
<dbReference type="PIRSF" id="PIRSF006809">
    <property type="entry name" value="GTP-binding_hflX_prd"/>
    <property type="match status" value="1"/>
</dbReference>
<dbReference type="EMBL" id="AYYH01000015">
    <property type="protein sequence ID" value="KRN10027.1"/>
    <property type="molecule type" value="Genomic_DNA"/>
</dbReference>
<evidence type="ECO:0000256" key="5">
    <source>
        <dbReference type="ARBA" id="ARBA00023134"/>
    </source>
</evidence>
<comment type="subcellular location">
    <subcellularLocation>
        <location evidence="6">Cytoplasm</location>
    </subcellularLocation>
    <text evidence="6">May associate with membranes.</text>
</comment>
<dbReference type="GO" id="GO:0003924">
    <property type="term" value="F:GTPase activity"/>
    <property type="evidence" value="ECO:0007669"/>
    <property type="project" value="UniProtKB-UniRule"/>
</dbReference>
<comment type="similarity">
    <text evidence="6">Belongs to the TRAFAC class OBG-HflX-like GTPase superfamily. HflX GTPase family.</text>
</comment>
<dbReference type="Gene3D" id="3.40.50.300">
    <property type="entry name" value="P-loop containing nucleotide triphosphate hydrolases"/>
    <property type="match status" value="1"/>
</dbReference>
<keyword evidence="9" id="KW-0175">Coiled coil</keyword>
<evidence type="ECO:0000256" key="7">
    <source>
        <dbReference type="PIRSR" id="PIRSR006809-1"/>
    </source>
</evidence>
<keyword evidence="12" id="KW-1185">Reference proteome</keyword>
<evidence type="ECO:0000259" key="10">
    <source>
        <dbReference type="PROSITE" id="PS51705"/>
    </source>
</evidence>
<dbReference type="HAMAP" id="MF_00900">
    <property type="entry name" value="GTPase_HflX"/>
    <property type="match status" value="1"/>
</dbReference>
<reference evidence="11 12" key="1">
    <citation type="journal article" date="2015" name="Genome Announc.">
        <title>Expanding the biotechnology potential of lactobacilli through comparative genomics of 213 strains and associated genera.</title>
        <authorList>
            <person name="Sun Z."/>
            <person name="Harris H.M."/>
            <person name="McCann A."/>
            <person name="Guo C."/>
            <person name="Argimon S."/>
            <person name="Zhang W."/>
            <person name="Yang X."/>
            <person name="Jeffery I.B."/>
            <person name="Cooney J.C."/>
            <person name="Kagawa T.F."/>
            <person name="Liu W."/>
            <person name="Song Y."/>
            <person name="Salvetti E."/>
            <person name="Wrobel A."/>
            <person name="Rasinkangas P."/>
            <person name="Parkhill J."/>
            <person name="Rea M.C."/>
            <person name="O'Sullivan O."/>
            <person name="Ritari J."/>
            <person name="Douillard F.P."/>
            <person name="Paul Ross R."/>
            <person name="Yang R."/>
            <person name="Briner A.E."/>
            <person name="Felis G.E."/>
            <person name="de Vos W.M."/>
            <person name="Barrangou R."/>
            <person name="Klaenhammer T.R."/>
            <person name="Caufield P.W."/>
            <person name="Cui Y."/>
            <person name="Zhang H."/>
            <person name="O'Toole P.W."/>
        </authorList>
    </citation>
    <scope>NUCLEOTIDE SEQUENCE [LARGE SCALE GENOMIC DNA]</scope>
    <source>
        <strain evidence="11 12">DSM 20444</strain>
    </source>
</reference>
<name>A0A0R2E4D2_9LACO</name>
<dbReference type="Pfam" id="PF01926">
    <property type="entry name" value="MMR_HSR1"/>
    <property type="match status" value="1"/>
</dbReference>
<dbReference type="InterPro" id="IPR006073">
    <property type="entry name" value="GTP-bd"/>
</dbReference>
<dbReference type="InterPro" id="IPR032305">
    <property type="entry name" value="GTP-bd_M"/>
</dbReference>
<dbReference type="InterPro" id="IPR025121">
    <property type="entry name" value="GTPase_HflX_N"/>
</dbReference>
<feature type="binding site" evidence="7">
    <location>
        <begin position="212"/>
        <end position="219"/>
    </location>
    <ligand>
        <name>GTP</name>
        <dbReference type="ChEBI" id="CHEBI:37565"/>
    </ligand>
</feature>
<feature type="binding site" evidence="8">
    <location>
        <position position="246"/>
    </location>
    <ligand>
        <name>Mg(2+)</name>
        <dbReference type="ChEBI" id="CHEBI:18420"/>
    </ligand>
</feature>
<dbReference type="GO" id="GO:0046872">
    <property type="term" value="F:metal ion binding"/>
    <property type="evidence" value="ECO:0007669"/>
    <property type="project" value="UniProtKB-KW"/>
</dbReference>
<dbReference type="PROSITE" id="PS51705">
    <property type="entry name" value="G_HFLX"/>
    <property type="match status" value="1"/>
</dbReference>
<feature type="domain" description="Hflx-type G" evidence="10">
    <location>
        <begin position="206"/>
        <end position="374"/>
    </location>
</feature>
<evidence type="ECO:0000256" key="3">
    <source>
        <dbReference type="ARBA" id="ARBA00022741"/>
    </source>
</evidence>
<feature type="binding site" evidence="7">
    <location>
        <begin position="352"/>
        <end position="354"/>
    </location>
    <ligand>
        <name>GTP</name>
        <dbReference type="ChEBI" id="CHEBI:37565"/>
    </ligand>
</feature>
<dbReference type="Gene3D" id="6.10.250.2860">
    <property type="match status" value="1"/>
</dbReference>
<evidence type="ECO:0000256" key="9">
    <source>
        <dbReference type="SAM" id="Coils"/>
    </source>
</evidence>
<accession>A0A0R2E4D2</accession>
<dbReference type="PANTHER" id="PTHR10229">
    <property type="entry name" value="GTP-BINDING PROTEIN HFLX"/>
    <property type="match status" value="1"/>
</dbReference>
<comment type="function">
    <text evidence="6">GTPase that associates with the 50S ribosomal subunit and may have a role during protein synthesis or ribosome biogenesis.</text>
</comment>
<organism evidence="11 12">
    <name type="scientific">Liquorilactobacillus mali KCTC 3596 = DSM 20444</name>
    <dbReference type="NCBI Taxonomy" id="1046596"/>
    <lineage>
        <taxon>Bacteria</taxon>
        <taxon>Bacillati</taxon>
        <taxon>Bacillota</taxon>
        <taxon>Bacilli</taxon>
        <taxon>Lactobacillales</taxon>
        <taxon>Lactobacillaceae</taxon>
        <taxon>Liquorilactobacillus</taxon>
    </lineage>
</organism>
<dbReference type="FunFam" id="3.40.50.300:FF:001198">
    <property type="entry name" value="GTPase HflX"/>
    <property type="match status" value="1"/>
</dbReference>
<sequence>MLYLEIVKEEFTMIPVITAGIEAQQENFDYLMDELTELVKANNMNVVADVRQRLQKPVSATYLGKGKVSEIAEIARATDAQFIILNDELSPTQIRNLEKDTGIAVLDRTELILEIFSNRARSKEAQIQVEIARLKYKMPRLRVAPDIKLDQQSASGALANRGAGETKLELNRRTLQNRISFLSRELKEIDKEFEIKSKSRRKSNLPSVALVGYTNAGKSTTMNGLLSLFSEEETKQVFEKDMLFATLDTSVRNLSFPDNKKFLLSDTVGFISKLPHNLVEAFKSTLAEVREADLLIQVIDISDPHSKEMIATTNQTLEELGVSNKKMIYAYNKADKAEVEYPTIEGMNITYSAQDKASLEELANLIKTTLFPGYQKMKFLIPFTSGNYLERLNSQANVLNTEYTVDGSIVTAEVSPIQAQYFSKFVYSE</sequence>
<feature type="coiled-coil region" evidence="9">
    <location>
        <begin position="165"/>
        <end position="192"/>
    </location>
</feature>
<dbReference type="Proteomes" id="UP000050898">
    <property type="component" value="Unassembled WGS sequence"/>
</dbReference>
<comment type="caution">
    <text evidence="11">The sequence shown here is derived from an EMBL/GenBank/DDBJ whole genome shotgun (WGS) entry which is preliminary data.</text>
</comment>
<dbReference type="CDD" id="cd01878">
    <property type="entry name" value="HflX"/>
    <property type="match status" value="1"/>
</dbReference>
<gene>
    <name evidence="6" type="primary">hflX</name>
    <name evidence="11" type="ORF">FD00_GL000539</name>
</gene>
<dbReference type="InterPro" id="IPR016496">
    <property type="entry name" value="GTPase_HflX"/>
</dbReference>
<keyword evidence="3 6" id="KW-0547">Nucleotide-binding</keyword>
<proteinExistence type="inferred from homology"/>
<evidence type="ECO:0000256" key="8">
    <source>
        <dbReference type="PIRSR" id="PIRSR006809-2"/>
    </source>
</evidence>
<dbReference type="PATRIC" id="fig|1046596.6.peg.575"/>
<dbReference type="FunFam" id="3.40.50.11060:FF:000001">
    <property type="entry name" value="GTPase HflX"/>
    <property type="match status" value="1"/>
</dbReference>
<feature type="binding site" evidence="8">
    <location>
        <position position="219"/>
    </location>
    <ligand>
        <name>Mg(2+)</name>
        <dbReference type="ChEBI" id="CHEBI:18420"/>
    </ligand>
</feature>
<dbReference type="InterPro" id="IPR042108">
    <property type="entry name" value="GTPase_HflX_N_sf"/>
</dbReference>
<feature type="binding site" evidence="7">
    <location>
        <begin position="266"/>
        <end position="269"/>
    </location>
    <ligand>
        <name>GTP</name>
        <dbReference type="ChEBI" id="CHEBI:37565"/>
    </ligand>
</feature>
<dbReference type="PRINTS" id="PR00326">
    <property type="entry name" value="GTP1OBG"/>
</dbReference>
<feature type="binding site" evidence="7">
    <location>
        <begin position="244"/>
        <end position="248"/>
    </location>
    <ligand>
        <name>GTP</name>
        <dbReference type="ChEBI" id="CHEBI:37565"/>
    </ligand>
</feature>
<keyword evidence="2 8" id="KW-0479">Metal-binding</keyword>
<dbReference type="Gene3D" id="3.40.50.11060">
    <property type="entry name" value="GTPase HflX, N-terminal domain"/>
    <property type="match status" value="1"/>
</dbReference>
<keyword evidence="5 6" id="KW-0342">GTP-binding</keyword>
<evidence type="ECO:0000256" key="4">
    <source>
        <dbReference type="ARBA" id="ARBA00022842"/>
    </source>
</evidence>
<evidence type="ECO:0000256" key="1">
    <source>
        <dbReference type="ARBA" id="ARBA00022490"/>
    </source>
</evidence>
<comment type="cofactor">
    <cofactor evidence="8">
        <name>Mg(2+)</name>
        <dbReference type="ChEBI" id="CHEBI:18420"/>
    </cofactor>
</comment>